<dbReference type="InterPro" id="IPR027417">
    <property type="entry name" value="P-loop_NTPase"/>
</dbReference>
<feature type="domain" description="ABC transmembrane type-1" evidence="12">
    <location>
        <begin position="18"/>
        <end position="301"/>
    </location>
</feature>
<sequence>MFHRRLIALARGLLGPIALGVLLGVLISATYVAQALLLVVALTAIGAGDQQRAVLALAGVVAAVAVRAGLLWAREVAAAWAGGQVRARLRDRLLLQVADLGPTFVAQGRVGATRATVVEGVDALEGYYSRYLPQVVVTALVPIVLVAALFTVQPAAATVLAVAVGLALVVPRFKDATLLRSGRERWTTWLDINADYLEAMQGLPTLRSAGADRRRRDGLQTRSTALYVDTMRELRISLLENGFSMFVQQAGTAGAVVVTVVAVTGVVPAAAASTVLLVLLGAVECFRPVRDLTRAWHAGYLGLTAVDGLDALLSARPAVTDTGRRDLPSGSTGTAPPTIALRGVEYTFPGADSPVLRDVTFTVPAGSTVAVVGRSGAGKSTLVGLLTREIDPDRGEIHWDGIALPALRRPALRAGTAVVGQHPYLFAQSVADNLRLGAPTASDEEIVAAARAADADAFVRDLPDGYDTVLAEGGRSLSGGQRQRLALARALVRRSPLLVLDEATSAVDTVSEQAVVAGLRAARSASGDRPTCVLVVHRLATALTAEQVVVLDAGRVVQTGPPAELAAAPGPFADLLDAQQGEPAGAVLR</sequence>
<dbReference type="InterPro" id="IPR003593">
    <property type="entry name" value="AAA+_ATPase"/>
</dbReference>
<feature type="transmembrane region" description="Helical" evidence="10">
    <location>
        <begin position="53"/>
        <end position="73"/>
    </location>
</feature>
<comment type="caution">
    <text evidence="13">The sequence shown here is derived from an EMBL/GenBank/DDBJ whole genome shotgun (WGS) entry which is preliminary data.</text>
</comment>
<evidence type="ECO:0000256" key="10">
    <source>
        <dbReference type="SAM" id="Phobius"/>
    </source>
</evidence>
<organism evidence="13 14">
    <name type="scientific">Nakamurella flava</name>
    <dbReference type="NCBI Taxonomy" id="2576308"/>
    <lineage>
        <taxon>Bacteria</taxon>
        <taxon>Bacillati</taxon>
        <taxon>Actinomycetota</taxon>
        <taxon>Actinomycetes</taxon>
        <taxon>Nakamurellales</taxon>
        <taxon>Nakamurellaceae</taxon>
        <taxon>Nakamurella</taxon>
    </lineage>
</organism>
<dbReference type="OrthoDB" id="9806127at2"/>
<keyword evidence="4 10" id="KW-0812">Transmembrane</keyword>
<feature type="domain" description="ABC transporter" evidence="11">
    <location>
        <begin position="339"/>
        <end position="578"/>
    </location>
</feature>
<feature type="transmembrane region" description="Helical" evidence="10">
    <location>
        <begin position="12"/>
        <end position="33"/>
    </location>
</feature>
<keyword evidence="5" id="KW-0547">Nucleotide-binding</keyword>
<feature type="transmembrane region" description="Helical" evidence="10">
    <location>
        <begin position="255"/>
        <end position="283"/>
    </location>
</feature>
<evidence type="ECO:0000259" key="12">
    <source>
        <dbReference type="PROSITE" id="PS50929"/>
    </source>
</evidence>
<dbReference type="InterPro" id="IPR011527">
    <property type="entry name" value="ABC1_TM_dom"/>
</dbReference>
<protein>
    <submittedName>
        <fullName evidence="13">ATP-binding cassette domain-containing protein</fullName>
    </submittedName>
</protein>
<dbReference type="RefSeq" id="WP_137449835.1">
    <property type="nucleotide sequence ID" value="NZ_SZZH01000002.1"/>
</dbReference>
<dbReference type="PANTHER" id="PTHR24221">
    <property type="entry name" value="ATP-BINDING CASSETTE SUB-FAMILY B"/>
    <property type="match status" value="1"/>
</dbReference>
<evidence type="ECO:0000256" key="5">
    <source>
        <dbReference type="ARBA" id="ARBA00022741"/>
    </source>
</evidence>
<evidence type="ECO:0000259" key="11">
    <source>
        <dbReference type="PROSITE" id="PS50893"/>
    </source>
</evidence>
<dbReference type="Gene3D" id="3.40.50.300">
    <property type="entry name" value="P-loop containing nucleotide triphosphate hydrolases"/>
    <property type="match status" value="1"/>
</dbReference>
<dbReference type="GO" id="GO:0034040">
    <property type="term" value="F:ATPase-coupled lipid transmembrane transporter activity"/>
    <property type="evidence" value="ECO:0007669"/>
    <property type="project" value="TreeGrafter"/>
</dbReference>
<evidence type="ECO:0000256" key="2">
    <source>
        <dbReference type="ARBA" id="ARBA00022448"/>
    </source>
</evidence>
<dbReference type="PROSITE" id="PS50929">
    <property type="entry name" value="ABC_TM1F"/>
    <property type="match status" value="1"/>
</dbReference>
<feature type="transmembrane region" description="Helical" evidence="10">
    <location>
        <begin position="131"/>
        <end position="150"/>
    </location>
</feature>
<dbReference type="SMART" id="SM00382">
    <property type="entry name" value="AAA"/>
    <property type="match status" value="1"/>
</dbReference>
<dbReference type="AlphaFoldDB" id="A0A4U6QG58"/>
<keyword evidence="6 13" id="KW-0067">ATP-binding</keyword>
<dbReference type="SUPFAM" id="SSF90123">
    <property type="entry name" value="ABC transporter transmembrane region"/>
    <property type="match status" value="1"/>
</dbReference>
<keyword evidence="8 10" id="KW-0472">Membrane</keyword>
<dbReference type="SUPFAM" id="SSF52540">
    <property type="entry name" value="P-loop containing nucleoside triphosphate hydrolases"/>
    <property type="match status" value="1"/>
</dbReference>
<evidence type="ECO:0000256" key="8">
    <source>
        <dbReference type="ARBA" id="ARBA00023136"/>
    </source>
</evidence>
<dbReference type="Pfam" id="PF00005">
    <property type="entry name" value="ABC_tran"/>
    <property type="match status" value="1"/>
</dbReference>
<evidence type="ECO:0000313" key="14">
    <source>
        <dbReference type="Proteomes" id="UP000306985"/>
    </source>
</evidence>
<dbReference type="PANTHER" id="PTHR24221:SF646">
    <property type="entry name" value="HAEMOLYSIN SECRETION ATP-BINDING PROTEIN"/>
    <property type="match status" value="1"/>
</dbReference>
<dbReference type="GO" id="GO:0005886">
    <property type="term" value="C:plasma membrane"/>
    <property type="evidence" value="ECO:0007669"/>
    <property type="project" value="UniProtKB-SubCell"/>
</dbReference>
<dbReference type="Gene3D" id="1.20.1560.10">
    <property type="entry name" value="ABC transporter type 1, transmembrane domain"/>
    <property type="match status" value="1"/>
</dbReference>
<gene>
    <name evidence="13" type="ORF">FDO65_11335</name>
</gene>
<reference evidence="13 14" key="1">
    <citation type="submission" date="2019-05" db="EMBL/GenBank/DDBJ databases">
        <title>Nakamurella sp. N5BH11, whole genome shotgun sequence.</title>
        <authorList>
            <person name="Tuo L."/>
        </authorList>
    </citation>
    <scope>NUCLEOTIDE SEQUENCE [LARGE SCALE GENOMIC DNA]</scope>
    <source>
        <strain evidence="13 14">N5BH11</strain>
    </source>
</reference>
<dbReference type="EMBL" id="SZZH01000002">
    <property type="protein sequence ID" value="TKV59213.1"/>
    <property type="molecule type" value="Genomic_DNA"/>
</dbReference>
<accession>A0A4U6QG58</accession>
<keyword evidence="7 10" id="KW-1133">Transmembrane helix</keyword>
<dbReference type="InterPro" id="IPR036640">
    <property type="entry name" value="ABC1_TM_sf"/>
</dbReference>
<keyword evidence="2" id="KW-0813">Transport</keyword>
<name>A0A4U6QG58_9ACTN</name>
<dbReference type="GO" id="GO:0140359">
    <property type="term" value="F:ABC-type transporter activity"/>
    <property type="evidence" value="ECO:0007669"/>
    <property type="project" value="InterPro"/>
</dbReference>
<dbReference type="FunFam" id="3.40.50.300:FF:000299">
    <property type="entry name" value="ABC transporter ATP-binding protein/permease"/>
    <property type="match status" value="1"/>
</dbReference>
<evidence type="ECO:0000256" key="6">
    <source>
        <dbReference type="ARBA" id="ARBA00022840"/>
    </source>
</evidence>
<evidence type="ECO:0000256" key="9">
    <source>
        <dbReference type="ARBA" id="ARBA00061644"/>
    </source>
</evidence>
<evidence type="ECO:0000256" key="4">
    <source>
        <dbReference type="ARBA" id="ARBA00022692"/>
    </source>
</evidence>
<evidence type="ECO:0000256" key="1">
    <source>
        <dbReference type="ARBA" id="ARBA00004651"/>
    </source>
</evidence>
<keyword evidence="14" id="KW-1185">Reference proteome</keyword>
<evidence type="ECO:0000256" key="3">
    <source>
        <dbReference type="ARBA" id="ARBA00022475"/>
    </source>
</evidence>
<comment type="subcellular location">
    <subcellularLocation>
        <location evidence="1">Cell membrane</location>
        <topology evidence="1">Multi-pass membrane protein</topology>
    </subcellularLocation>
</comment>
<dbReference type="GO" id="GO:0005524">
    <property type="term" value="F:ATP binding"/>
    <property type="evidence" value="ECO:0007669"/>
    <property type="project" value="UniProtKB-KW"/>
</dbReference>
<dbReference type="GO" id="GO:0016887">
    <property type="term" value="F:ATP hydrolysis activity"/>
    <property type="evidence" value="ECO:0007669"/>
    <property type="project" value="InterPro"/>
</dbReference>
<evidence type="ECO:0000313" key="13">
    <source>
        <dbReference type="EMBL" id="TKV59213.1"/>
    </source>
</evidence>
<dbReference type="InterPro" id="IPR039421">
    <property type="entry name" value="Type_1_exporter"/>
</dbReference>
<proteinExistence type="inferred from homology"/>
<dbReference type="Proteomes" id="UP000306985">
    <property type="component" value="Unassembled WGS sequence"/>
</dbReference>
<dbReference type="InterPro" id="IPR017871">
    <property type="entry name" value="ABC_transporter-like_CS"/>
</dbReference>
<dbReference type="Pfam" id="PF00664">
    <property type="entry name" value="ABC_membrane"/>
    <property type="match status" value="1"/>
</dbReference>
<dbReference type="PROSITE" id="PS00211">
    <property type="entry name" value="ABC_TRANSPORTER_1"/>
    <property type="match status" value="1"/>
</dbReference>
<keyword evidence="3" id="KW-1003">Cell membrane</keyword>
<comment type="similarity">
    <text evidence="9">Belongs to the ABC transporter superfamily. Lipid exporter (TC 3.A.1.106) family.</text>
</comment>
<dbReference type="InterPro" id="IPR003439">
    <property type="entry name" value="ABC_transporter-like_ATP-bd"/>
</dbReference>
<evidence type="ECO:0000256" key="7">
    <source>
        <dbReference type="ARBA" id="ARBA00022989"/>
    </source>
</evidence>
<dbReference type="PROSITE" id="PS50893">
    <property type="entry name" value="ABC_TRANSPORTER_2"/>
    <property type="match status" value="1"/>
</dbReference>